<evidence type="ECO:0000313" key="7">
    <source>
        <dbReference type="Proteomes" id="UP000052008"/>
    </source>
</evidence>
<accession>A0A0S7WUP7</accession>
<dbReference type="InterPro" id="IPR007197">
    <property type="entry name" value="rSAM"/>
</dbReference>
<dbReference type="InterPro" id="IPR006638">
    <property type="entry name" value="Elp3/MiaA/NifB-like_rSAM"/>
</dbReference>
<keyword evidence="3" id="KW-0408">Iron</keyword>
<feature type="domain" description="Radical SAM core" evidence="5">
    <location>
        <begin position="41"/>
        <end position="262"/>
    </location>
</feature>
<evidence type="ECO:0000256" key="2">
    <source>
        <dbReference type="ARBA" id="ARBA00022723"/>
    </source>
</evidence>
<dbReference type="InterPro" id="IPR013785">
    <property type="entry name" value="Aldolase_TIM"/>
</dbReference>
<dbReference type="CDD" id="cd21109">
    <property type="entry name" value="SPASM"/>
    <property type="match status" value="1"/>
</dbReference>
<evidence type="ECO:0000259" key="5">
    <source>
        <dbReference type="PROSITE" id="PS51918"/>
    </source>
</evidence>
<proteinExistence type="predicted"/>
<dbReference type="PANTHER" id="PTHR11228:SF34">
    <property type="entry name" value="TUNGSTEN-CONTAINING ALDEHYDE FERREDOXIN OXIDOREDUCTASE COFACTOR MODIFYING PROTEIN"/>
    <property type="match status" value="1"/>
</dbReference>
<dbReference type="SMART" id="SM00729">
    <property type="entry name" value="Elp3"/>
    <property type="match status" value="1"/>
</dbReference>
<evidence type="ECO:0000256" key="4">
    <source>
        <dbReference type="ARBA" id="ARBA00023014"/>
    </source>
</evidence>
<dbReference type="EMBL" id="LIZS01000013">
    <property type="protein sequence ID" value="KPJ53747.1"/>
    <property type="molecule type" value="Genomic_DNA"/>
</dbReference>
<dbReference type="PROSITE" id="PS51918">
    <property type="entry name" value="RADICAL_SAM"/>
    <property type="match status" value="1"/>
</dbReference>
<keyword evidence="2" id="KW-0479">Metal-binding</keyword>
<dbReference type="SFLD" id="SFLDS00029">
    <property type="entry name" value="Radical_SAM"/>
    <property type="match status" value="1"/>
</dbReference>
<dbReference type="CDD" id="cd01335">
    <property type="entry name" value="Radical_SAM"/>
    <property type="match status" value="1"/>
</dbReference>
<comment type="caution">
    <text evidence="6">The sequence shown here is derived from an EMBL/GenBank/DDBJ whole genome shotgun (WGS) entry which is preliminary data.</text>
</comment>
<dbReference type="InterPro" id="IPR050377">
    <property type="entry name" value="Radical_SAM_PqqE_MftC-like"/>
</dbReference>
<dbReference type="GO" id="GO:0046872">
    <property type="term" value="F:metal ion binding"/>
    <property type="evidence" value="ECO:0007669"/>
    <property type="project" value="UniProtKB-KW"/>
</dbReference>
<sequence length="401" mass="44338">MDSPLQLAGRAVKKVREAGAREAGRALVRKMILAVRPPFVPLPPPQLTLEVTGRCSHSCIMCRRFHDRYLDRSHYQDMSEELFHDILDALPDLRDLWIGGIGEPTLHPQLPQFISYAARRVPMVHCFTNGSKLGRRLERQLVESGLFELLISLESHDAKIHESIRIGSKFETVVGAIAQFAELKRDLDRELPILTVTTLAMRQNVRQFPSLMRFVKDLGADKLQIMRLAPAPDPALIAECLIPEEERNMQNLGRLAQEIGIDLNLPPPYQDKPVSGCNQLWFAPFVSVNGDVSACPLNYYVHGIKFGNLRDASSRGSGTTPGTDMRVGSSSMAGAECVQDVISHLPYGDLRPPLVTLRTDVIAGPGRPASTSWPMVLPHPRSLLGASSALSESIRDPLDPV</sequence>
<dbReference type="GO" id="GO:0003824">
    <property type="term" value="F:catalytic activity"/>
    <property type="evidence" value="ECO:0007669"/>
    <property type="project" value="InterPro"/>
</dbReference>
<dbReference type="STRING" id="1703770.AMJ39_03320"/>
<dbReference type="SUPFAM" id="SSF102114">
    <property type="entry name" value="Radical SAM enzymes"/>
    <property type="match status" value="1"/>
</dbReference>
<keyword evidence="1" id="KW-0949">S-adenosyl-L-methionine</keyword>
<dbReference type="Gene3D" id="3.20.20.70">
    <property type="entry name" value="Aldolase class I"/>
    <property type="match status" value="1"/>
</dbReference>
<dbReference type="PANTHER" id="PTHR11228">
    <property type="entry name" value="RADICAL SAM DOMAIN PROTEIN"/>
    <property type="match status" value="1"/>
</dbReference>
<dbReference type="SFLD" id="SFLDG01067">
    <property type="entry name" value="SPASM/twitch_domain_containing"/>
    <property type="match status" value="1"/>
</dbReference>
<dbReference type="GO" id="GO:0051536">
    <property type="term" value="F:iron-sulfur cluster binding"/>
    <property type="evidence" value="ECO:0007669"/>
    <property type="project" value="UniProtKB-KW"/>
</dbReference>
<dbReference type="Proteomes" id="UP000052008">
    <property type="component" value="Unassembled WGS sequence"/>
</dbReference>
<dbReference type="InterPro" id="IPR058240">
    <property type="entry name" value="rSAM_sf"/>
</dbReference>
<name>A0A0S7WUP7_UNCT6</name>
<keyword evidence="4" id="KW-0411">Iron-sulfur</keyword>
<organism evidence="6 7">
    <name type="scientific">candidate division TA06 bacterium DG_24</name>
    <dbReference type="NCBI Taxonomy" id="1703770"/>
    <lineage>
        <taxon>Bacteria</taxon>
        <taxon>Bacteria division TA06</taxon>
    </lineage>
</organism>
<gene>
    <name evidence="6" type="ORF">AMJ39_03320</name>
</gene>
<protein>
    <recommendedName>
        <fullName evidence="5">Radical SAM core domain-containing protein</fullName>
    </recommendedName>
</protein>
<evidence type="ECO:0000256" key="3">
    <source>
        <dbReference type="ARBA" id="ARBA00023004"/>
    </source>
</evidence>
<dbReference type="Pfam" id="PF04055">
    <property type="entry name" value="Radical_SAM"/>
    <property type="match status" value="1"/>
</dbReference>
<reference evidence="6 7" key="1">
    <citation type="journal article" date="2015" name="Microbiome">
        <title>Genomic resolution of linkages in carbon, nitrogen, and sulfur cycling among widespread estuary sediment bacteria.</title>
        <authorList>
            <person name="Baker B.J."/>
            <person name="Lazar C.S."/>
            <person name="Teske A.P."/>
            <person name="Dick G.J."/>
        </authorList>
    </citation>
    <scope>NUCLEOTIDE SEQUENCE [LARGE SCALE GENOMIC DNA]</scope>
    <source>
        <strain evidence="6">DG_24</strain>
    </source>
</reference>
<dbReference type="AlphaFoldDB" id="A0A0S7WUP7"/>
<evidence type="ECO:0000256" key="1">
    <source>
        <dbReference type="ARBA" id="ARBA00022691"/>
    </source>
</evidence>
<evidence type="ECO:0000313" key="6">
    <source>
        <dbReference type="EMBL" id="KPJ53747.1"/>
    </source>
</evidence>